<keyword evidence="4" id="KW-1185">Reference proteome</keyword>
<evidence type="ECO:0000313" key="4">
    <source>
        <dbReference type="Proteomes" id="UP001265746"/>
    </source>
</evidence>
<dbReference type="Proteomes" id="UP001265746">
    <property type="component" value="Unassembled WGS sequence"/>
</dbReference>
<dbReference type="Pfam" id="PF07859">
    <property type="entry name" value="Abhydrolase_3"/>
    <property type="match status" value="1"/>
</dbReference>
<dbReference type="InterPro" id="IPR029058">
    <property type="entry name" value="AB_hydrolase_fold"/>
</dbReference>
<name>A0AAD9SHX9_PHOAM</name>
<protein>
    <recommendedName>
        <fullName evidence="2">Alpha/beta hydrolase fold-3 domain-containing protein</fullName>
    </recommendedName>
</protein>
<dbReference type="PANTHER" id="PTHR48081">
    <property type="entry name" value="AB HYDROLASE SUPERFAMILY PROTEIN C4A8.06C"/>
    <property type="match status" value="1"/>
</dbReference>
<proteinExistence type="predicted"/>
<organism evidence="3 4">
    <name type="scientific">Phomopsis amygdali</name>
    <name type="common">Fusicoccum amygdali</name>
    <dbReference type="NCBI Taxonomy" id="1214568"/>
    <lineage>
        <taxon>Eukaryota</taxon>
        <taxon>Fungi</taxon>
        <taxon>Dikarya</taxon>
        <taxon>Ascomycota</taxon>
        <taxon>Pezizomycotina</taxon>
        <taxon>Sordariomycetes</taxon>
        <taxon>Sordariomycetidae</taxon>
        <taxon>Diaporthales</taxon>
        <taxon>Diaporthaceae</taxon>
        <taxon>Diaporthe</taxon>
    </lineage>
</organism>
<comment type="caution">
    <text evidence="3">The sequence shown here is derived from an EMBL/GenBank/DDBJ whole genome shotgun (WGS) entry which is preliminary data.</text>
</comment>
<evidence type="ECO:0000313" key="3">
    <source>
        <dbReference type="EMBL" id="KAK2607878.1"/>
    </source>
</evidence>
<dbReference type="PANTHER" id="PTHR48081:SF8">
    <property type="entry name" value="ALPHA_BETA HYDROLASE FOLD-3 DOMAIN-CONTAINING PROTEIN-RELATED"/>
    <property type="match status" value="1"/>
</dbReference>
<dbReference type="EMBL" id="JAUJFL010000003">
    <property type="protein sequence ID" value="KAK2607878.1"/>
    <property type="molecule type" value="Genomic_DNA"/>
</dbReference>
<dbReference type="GO" id="GO:0016787">
    <property type="term" value="F:hydrolase activity"/>
    <property type="evidence" value="ECO:0007669"/>
    <property type="project" value="UniProtKB-KW"/>
</dbReference>
<evidence type="ECO:0000256" key="1">
    <source>
        <dbReference type="ARBA" id="ARBA00022801"/>
    </source>
</evidence>
<feature type="domain" description="Alpha/beta hydrolase fold-3" evidence="2">
    <location>
        <begin position="27"/>
        <end position="125"/>
    </location>
</feature>
<reference evidence="3" key="1">
    <citation type="submission" date="2023-06" db="EMBL/GenBank/DDBJ databases">
        <authorList>
            <person name="Noh H."/>
        </authorList>
    </citation>
    <scope>NUCLEOTIDE SEQUENCE</scope>
    <source>
        <strain evidence="3">DUCC20226</strain>
    </source>
</reference>
<keyword evidence="1" id="KW-0378">Hydrolase</keyword>
<dbReference type="InterPro" id="IPR050300">
    <property type="entry name" value="GDXG_lipolytic_enzyme"/>
</dbReference>
<dbReference type="SUPFAM" id="SSF53474">
    <property type="entry name" value="alpha/beta-Hydrolases"/>
    <property type="match status" value="1"/>
</dbReference>
<dbReference type="InterPro" id="IPR013094">
    <property type="entry name" value="AB_hydrolase_3"/>
</dbReference>
<sequence>MSVSVSRFATPEHRTQPKKGEVLRPAVLHVFGGGVISCSVEIFAPLFSANTKRWDVQAFAVDYRVAPENPAPGPVEDVYAALKWLSANAQQFGVDPARLIIYGNSAGGGIAAGTVLLARDRGLRPPLAK</sequence>
<gene>
    <name evidence="3" type="ORF">N8I77_006521</name>
</gene>
<dbReference type="AlphaFoldDB" id="A0AAD9SHX9"/>
<dbReference type="Gene3D" id="3.40.50.1820">
    <property type="entry name" value="alpha/beta hydrolase"/>
    <property type="match status" value="1"/>
</dbReference>
<evidence type="ECO:0000259" key="2">
    <source>
        <dbReference type="Pfam" id="PF07859"/>
    </source>
</evidence>
<accession>A0AAD9SHX9</accession>